<dbReference type="EMBL" id="JAATLM010000001">
    <property type="protein sequence ID" value="NIZ69680.1"/>
    <property type="molecule type" value="Genomic_DNA"/>
</dbReference>
<reference evidence="1" key="1">
    <citation type="submission" date="2020-03" db="EMBL/GenBank/DDBJ databases">
        <title>Spirochaetal bacteria isolated from arthropods constitute a novel genus Entomospira genus novum within the order Spirochaetales.</title>
        <authorList>
            <person name="Grana-Miraglia L."/>
            <person name="Sikutova S."/>
            <person name="Fingerle V."/>
            <person name="Sing A."/>
            <person name="Castillo-Ramirez S."/>
            <person name="Margos G."/>
            <person name="Rudolf I."/>
        </authorList>
    </citation>
    <scope>NUCLEOTIDE SEQUENCE</scope>
    <source>
        <strain evidence="1">BR149</strain>
    </source>
</reference>
<dbReference type="RefSeq" id="WP_167695765.1">
    <property type="nucleotide sequence ID" value="NZ_CP118181.1"/>
</dbReference>
<organism evidence="1 2">
    <name type="scientific">Entomospira culicis</name>
    <dbReference type="NCBI Taxonomy" id="2719989"/>
    <lineage>
        <taxon>Bacteria</taxon>
        <taxon>Pseudomonadati</taxon>
        <taxon>Spirochaetota</taxon>
        <taxon>Spirochaetia</taxon>
        <taxon>Spirochaetales</taxon>
        <taxon>Spirochaetaceae</taxon>
        <taxon>Entomospira</taxon>
    </lineage>
</organism>
<keyword evidence="2" id="KW-1185">Reference proteome</keyword>
<sequence length="96" mass="10940">MQLSPTTFPYVIGYHGETAIIDKKLRRLCHNKDFAKLVAEGYLKVAFCQALFQGEEALQQVTDLYNATSHAHYDIDAMKRLLGVFEITQAKKISYI</sequence>
<protein>
    <submittedName>
        <fullName evidence="1">Uncharacterized protein</fullName>
    </submittedName>
</protein>
<accession>A0A968KV09</accession>
<dbReference type="AlphaFoldDB" id="A0A968KV09"/>
<gene>
    <name evidence="1" type="ORF">HCT48_05565</name>
</gene>
<dbReference type="Proteomes" id="UP000778951">
    <property type="component" value="Unassembled WGS sequence"/>
</dbReference>
<evidence type="ECO:0000313" key="2">
    <source>
        <dbReference type="Proteomes" id="UP000778951"/>
    </source>
</evidence>
<name>A0A968KV09_9SPIO</name>
<proteinExistence type="predicted"/>
<evidence type="ECO:0000313" key="1">
    <source>
        <dbReference type="EMBL" id="NIZ69680.1"/>
    </source>
</evidence>
<comment type="caution">
    <text evidence="1">The sequence shown here is derived from an EMBL/GenBank/DDBJ whole genome shotgun (WGS) entry which is preliminary data.</text>
</comment>